<name>A0AAE0EIV3_9ROSI</name>
<dbReference type="AlphaFoldDB" id="A0AAE0EIV3"/>
<evidence type="ECO:0000313" key="6">
    <source>
        <dbReference type="Proteomes" id="UP001281410"/>
    </source>
</evidence>
<reference evidence="5" key="1">
    <citation type="journal article" date="2023" name="Plant J.">
        <title>Genome sequences and population genomics provide insights into the demographic history, inbreeding, and mutation load of two 'living fossil' tree species of Dipteronia.</title>
        <authorList>
            <person name="Feng Y."/>
            <person name="Comes H.P."/>
            <person name="Chen J."/>
            <person name="Zhu S."/>
            <person name="Lu R."/>
            <person name="Zhang X."/>
            <person name="Li P."/>
            <person name="Qiu J."/>
            <person name="Olsen K.M."/>
            <person name="Qiu Y."/>
        </authorList>
    </citation>
    <scope>NUCLEOTIDE SEQUENCE</scope>
    <source>
        <strain evidence="5">NBL</strain>
    </source>
</reference>
<protein>
    <recommendedName>
        <fullName evidence="4">Disease resistance N-terminal domain-containing protein</fullName>
    </recommendedName>
</protein>
<evidence type="ECO:0000259" key="4">
    <source>
        <dbReference type="Pfam" id="PF18052"/>
    </source>
</evidence>
<proteinExistence type="predicted"/>
<evidence type="ECO:0000313" key="5">
    <source>
        <dbReference type="EMBL" id="KAK3229659.1"/>
    </source>
</evidence>
<evidence type="ECO:0000256" key="1">
    <source>
        <dbReference type="ARBA" id="ARBA00022737"/>
    </source>
</evidence>
<dbReference type="InterPro" id="IPR041118">
    <property type="entry name" value="Rx_N"/>
</dbReference>
<accession>A0AAE0EIV3</accession>
<evidence type="ECO:0000256" key="3">
    <source>
        <dbReference type="ARBA" id="ARBA00022821"/>
    </source>
</evidence>
<feature type="domain" description="Disease resistance N-terminal" evidence="4">
    <location>
        <begin position="1"/>
        <end position="46"/>
    </location>
</feature>
<dbReference type="GO" id="GO:0000166">
    <property type="term" value="F:nucleotide binding"/>
    <property type="evidence" value="ECO:0007669"/>
    <property type="project" value="UniProtKB-KW"/>
</dbReference>
<sequence length="147" mass="16731">MQCYIANMEGKQVDDPMIRKWLSDITEISYDIEDVIDKIILQVHEKMTIDLDDEKKPAGGCYGPMSCSIFNKSSPYIKGKEKVNLYNTGKGIEVLKIRINDLSRKREWYGLQDSACKTEGKTDTTTLGRLKQLRRATSFSVEETIVG</sequence>
<gene>
    <name evidence="5" type="ORF">Dsin_001540</name>
</gene>
<comment type="caution">
    <text evidence="5">The sequence shown here is derived from an EMBL/GenBank/DDBJ whole genome shotgun (WGS) entry which is preliminary data.</text>
</comment>
<dbReference type="Pfam" id="PF18052">
    <property type="entry name" value="Rx_N"/>
    <property type="match status" value="1"/>
</dbReference>
<dbReference type="Gene3D" id="1.20.5.4130">
    <property type="match status" value="1"/>
</dbReference>
<dbReference type="Proteomes" id="UP001281410">
    <property type="component" value="Unassembled WGS sequence"/>
</dbReference>
<keyword evidence="1" id="KW-0677">Repeat</keyword>
<keyword evidence="2" id="KW-0547">Nucleotide-binding</keyword>
<organism evidence="5 6">
    <name type="scientific">Dipteronia sinensis</name>
    <dbReference type="NCBI Taxonomy" id="43782"/>
    <lineage>
        <taxon>Eukaryota</taxon>
        <taxon>Viridiplantae</taxon>
        <taxon>Streptophyta</taxon>
        <taxon>Embryophyta</taxon>
        <taxon>Tracheophyta</taxon>
        <taxon>Spermatophyta</taxon>
        <taxon>Magnoliopsida</taxon>
        <taxon>eudicotyledons</taxon>
        <taxon>Gunneridae</taxon>
        <taxon>Pentapetalae</taxon>
        <taxon>rosids</taxon>
        <taxon>malvids</taxon>
        <taxon>Sapindales</taxon>
        <taxon>Sapindaceae</taxon>
        <taxon>Hippocastanoideae</taxon>
        <taxon>Acereae</taxon>
        <taxon>Dipteronia</taxon>
    </lineage>
</organism>
<dbReference type="EMBL" id="JANJYJ010000001">
    <property type="protein sequence ID" value="KAK3229659.1"/>
    <property type="molecule type" value="Genomic_DNA"/>
</dbReference>
<keyword evidence="3" id="KW-0611">Plant defense</keyword>
<dbReference type="GO" id="GO:0006952">
    <property type="term" value="P:defense response"/>
    <property type="evidence" value="ECO:0007669"/>
    <property type="project" value="UniProtKB-KW"/>
</dbReference>
<keyword evidence="6" id="KW-1185">Reference proteome</keyword>
<evidence type="ECO:0000256" key="2">
    <source>
        <dbReference type="ARBA" id="ARBA00022741"/>
    </source>
</evidence>